<dbReference type="RefSeq" id="WP_200689134.1">
    <property type="nucleotide sequence ID" value="NZ_JAEPRQ010000010.1"/>
</dbReference>
<sequence length="200" mass="20072">MITPQTLQDATARAHDAMAVLEQELNQADAVLGDGDTGGMLARVIGGMAALDLSQEDDLGAAFAALARAALANTGSSLGTLMATALTSMAKATKGTPSAEWSDLSPMLADARDAMLKRGGASLGDKTVLDGLDAVATALNGVETPAAAGAQARAAADQALATFRDLPCKVGRARMFADKSIGIDDPGMLAFAKLVAALAA</sequence>
<keyword evidence="1" id="KW-0808">Transferase</keyword>
<dbReference type="GO" id="GO:0004371">
    <property type="term" value="F:glycerone kinase activity"/>
    <property type="evidence" value="ECO:0007669"/>
    <property type="project" value="InterPro"/>
</dbReference>
<evidence type="ECO:0000256" key="1">
    <source>
        <dbReference type="ARBA" id="ARBA00022679"/>
    </source>
</evidence>
<dbReference type="InterPro" id="IPR004007">
    <property type="entry name" value="DhaL_dom"/>
</dbReference>
<keyword evidence="2" id="KW-0418">Kinase</keyword>
<dbReference type="SUPFAM" id="SSF101473">
    <property type="entry name" value="DhaL-like"/>
    <property type="match status" value="1"/>
</dbReference>
<dbReference type="InterPro" id="IPR036117">
    <property type="entry name" value="DhaL_dom_sf"/>
</dbReference>
<gene>
    <name evidence="4" type="ORF">JJJ17_18520</name>
</gene>
<feature type="domain" description="DhaL" evidence="3">
    <location>
        <begin position="5"/>
        <end position="200"/>
    </location>
</feature>
<reference evidence="4" key="1">
    <citation type="submission" date="2021-01" db="EMBL/GenBank/DDBJ databases">
        <title>Paracoccus amoyensis sp. nov., isolated from the surface seawater along the coast of Xiamen Island, China.</title>
        <authorList>
            <person name="Lyu L."/>
        </authorList>
    </citation>
    <scope>NUCLEOTIDE SEQUENCE</scope>
    <source>
        <strain evidence="4">MJ17</strain>
    </source>
</reference>
<dbReference type="AlphaFoldDB" id="A0A934SHU5"/>
<dbReference type="Gene3D" id="1.25.40.340">
    <property type="match status" value="1"/>
</dbReference>
<name>A0A934SHU5_9RHOB</name>
<dbReference type="GO" id="GO:0019563">
    <property type="term" value="P:glycerol catabolic process"/>
    <property type="evidence" value="ECO:0007669"/>
    <property type="project" value="TreeGrafter"/>
</dbReference>
<accession>A0A934SHU5</accession>
<evidence type="ECO:0000256" key="2">
    <source>
        <dbReference type="ARBA" id="ARBA00022777"/>
    </source>
</evidence>
<dbReference type="PROSITE" id="PS51480">
    <property type="entry name" value="DHAL"/>
    <property type="match status" value="1"/>
</dbReference>
<evidence type="ECO:0000313" key="5">
    <source>
        <dbReference type="Proteomes" id="UP000640485"/>
    </source>
</evidence>
<dbReference type="PANTHER" id="PTHR28629">
    <property type="entry name" value="TRIOKINASE/FMN CYCLASE"/>
    <property type="match status" value="1"/>
</dbReference>
<dbReference type="GO" id="GO:0005829">
    <property type="term" value="C:cytosol"/>
    <property type="evidence" value="ECO:0007669"/>
    <property type="project" value="TreeGrafter"/>
</dbReference>
<dbReference type="EMBL" id="JAEPRQ010000010">
    <property type="protein sequence ID" value="MBK4217928.1"/>
    <property type="molecule type" value="Genomic_DNA"/>
</dbReference>
<dbReference type="Pfam" id="PF02734">
    <property type="entry name" value="Dak2"/>
    <property type="match status" value="1"/>
</dbReference>
<dbReference type="PANTHER" id="PTHR28629:SF4">
    <property type="entry name" value="TRIOKINASE_FMN CYCLASE"/>
    <property type="match status" value="1"/>
</dbReference>
<dbReference type="InterPro" id="IPR050861">
    <property type="entry name" value="Dihydroxyacetone_Kinase"/>
</dbReference>
<proteinExistence type="predicted"/>
<protein>
    <submittedName>
        <fullName evidence="4">DAK2 domain-containing protein</fullName>
    </submittedName>
</protein>
<keyword evidence="5" id="KW-1185">Reference proteome</keyword>
<evidence type="ECO:0000313" key="4">
    <source>
        <dbReference type="EMBL" id="MBK4217928.1"/>
    </source>
</evidence>
<dbReference type="Proteomes" id="UP000640485">
    <property type="component" value="Unassembled WGS sequence"/>
</dbReference>
<organism evidence="4 5">
    <name type="scientific">Paracoccus caeni</name>
    <dbReference type="NCBI Taxonomy" id="657651"/>
    <lineage>
        <taxon>Bacteria</taxon>
        <taxon>Pseudomonadati</taxon>
        <taxon>Pseudomonadota</taxon>
        <taxon>Alphaproteobacteria</taxon>
        <taxon>Rhodobacterales</taxon>
        <taxon>Paracoccaceae</taxon>
        <taxon>Paracoccus</taxon>
    </lineage>
</organism>
<comment type="caution">
    <text evidence="4">The sequence shown here is derived from an EMBL/GenBank/DDBJ whole genome shotgun (WGS) entry which is preliminary data.</text>
</comment>
<dbReference type="SMART" id="SM01120">
    <property type="entry name" value="Dak2"/>
    <property type="match status" value="1"/>
</dbReference>
<evidence type="ECO:0000259" key="3">
    <source>
        <dbReference type="PROSITE" id="PS51480"/>
    </source>
</evidence>